<feature type="compositionally biased region" description="Low complexity" evidence="1">
    <location>
        <begin position="29"/>
        <end position="39"/>
    </location>
</feature>
<organism evidence="3">
    <name type="scientific">Camponotus floridanus</name>
    <name type="common">Florida carpenter ant</name>
    <dbReference type="NCBI Taxonomy" id="104421"/>
    <lineage>
        <taxon>Eukaryota</taxon>
        <taxon>Metazoa</taxon>
        <taxon>Ecdysozoa</taxon>
        <taxon>Arthropoda</taxon>
        <taxon>Hexapoda</taxon>
        <taxon>Insecta</taxon>
        <taxon>Pterygota</taxon>
        <taxon>Neoptera</taxon>
        <taxon>Endopterygota</taxon>
        <taxon>Hymenoptera</taxon>
        <taxon>Apocrita</taxon>
        <taxon>Aculeata</taxon>
        <taxon>Formicoidea</taxon>
        <taxon>Formicidae</taxon>
        <taxon>Formicinae</taxon>
        <taxon>Camponotus</taxon>
    </lineage>
</organism>
<keyword evidence="3" id="KW-1185">Reference proteome</keyword>
<evidence type="ECO:0000256" key="1">
    <source>
        <dbReference type="SAM" id="MobiDB-lite"/>
    </source>
</evidence>
<evidence type="ECO:0000313" key="2">
    <source>
        <dbReference type="EMBL" id="EFN74257.1"/>
    </source>
</evidence>
<feature type="region of interest" description="Disordered" evidence="1">
    <location>
        <begin position="19"/>
        <end position="97"/>
    </location>
</feature>
<protein>
    <submittedName>
        <fullName evidence="2">Uncharacterized protein</fullName>
    </submittedName>
</protein>
<accession>E1ZX32</accession>
<dbReference type="InParanoid" id="E1ZX32"/>
<sequence length="122" mass="14121">MDAEKYDMNTEKYYRQYSENIRRTPAKPSHLTHLSLLSGTRRKKKSSRIREEQQLQRHHGSIRERTSSLRGDHRQEEDATSSAAVRQMEQRGDNRNIRGILSATKDHLGQQELLIGGGPPRV</sequence>
<dbReference type="AlphaFoldDB" id="E1ZX32"/>
<feature type="compositionally biased region" description="Basic and acidic residues" evidence="1">
    <location>
        <begin position="48"/>
        <end position="77"/>
    </location>
</feature>
<proteinExistence type="predicted"/>
<name>E1ZX32_CAMFO</name>
<gene>
    <name evidence="2" type="ORF">EAG_07176</name>
</gene>
<dbReference type="Proteomes" id="UP000000311">
    <property type="component" value="Unassembled WGS sequence"/>
</dbReference>
<reference evidence="2 3" key="1">
    <citation type="journal article" date="2010" name="Science">
        <title>Genomic comparison of the ants Camponotus floridanus and Harpegnathos saltator.</title>
        <authorList>
            <person name="Bonasio R."/>
            <person name="Zhang G."/>
            <person name="Ye C."/>
            <person name="Mutti N.S."/>
            <person name="Fang X."/>
            <person name="Qin N."/>
            <person name="Donahue G."/>
            <person name="Yang P."/>
            <person name="Li Q."/>
            <person name="Li C."/>
            <person name="Zhang P."/>
            <person name="Huang Z."/>
            <person name="Berger S.L."/>
            <person name="Reinberg D."/>
            <person name="Wang J."/>
            <person name="Liebig J."/>
        </authorList>
    </citation>
    <scope>NUCLEOTIDE SEQUENCE [LARGE SCALE GENOMIC DNA]</scope>
    <source>
        <strain evidence="3">C129</strain>
    </source>
</reference>
<evidence type="ECO:0000313" key="3">
    <source>
        <dbReference type="Proteomes" id="UP000000311"/>
    </source>
</evidence>
<dbReference type="EMBL" id="GL434988">
    <property type="protein sequence ID" value="EFN74257.1"/>
    <property type="molecule type" value="Genomic_DNA"/>
</dbReference>